<proteinExistence type="predicted"/>
<dbReference type="GeneID" id="64702964"/>
<keyword evidence="3" id="KW-1185">Reference proteome</keyword>
<organism evidence="2 3">
    <name type="scientific">Suillus discolor</name>
    <dbReference type="NCBI Taxonomy" id="1912936"/>
    <lineage>
        <taxon>Eukaryota</taxon>
        <taxon>Fungi</taxon>
        <taxon>Dikarya</taxon>
        <taxon>Basidiomycota</taxon>
        <taxon>Agaricomycotina</taxon>
        <taxon>Agaricomycetes</taxon>
        <taxon>Agaricomycetidae</taxon>
        <taxon>Boletales</taxon>
        <taxon>Suillineae</taxon>
        <taxon>Suillaceae</taxon>
        <taxon>Suillus</taxon>
    </lineage>
</organism>
<evidence type="ECO:0000256" key="1">
    <source>
        <dbReference type="SAM" id="MobiDB-lite"/>
    </source>
</evidence>
<comment type="caution">
    <text evidence="2">The sequence shown here is derived from an EMBL/GenBank/DDBJ whole genome shotgun (WGS) entry which is preliminary data.</text>
</comment>
<dbReference type="EMBL" id="JABBWM010000104">
    <property type="protein sequence ID" value="KAG2090365.1"/>
    <property type="molecule type" value="Genomic_DNA"/>
</dbReference>
<protein>
    <submittedName>
        <fullName evidence="2">Uncharacterized protein</fullName>
    </submittedName>
</protein>
<name>A0A9P7ETR7_9AGAM</name>
<dbReference type="AlphaFoldDB" id="A0A9P7ETR7"/>
<dbReference type="RefSeq" id="XP_041286175.1">
    <property type="nucleotide sequence ID" value="XM_041440705.1"/>
</dbReference>
<accession>A0A9P7ETR7</accession>
<reference evidence="2" key="1">
    <citation type="journal article" date="2020" name="New Phytol.">
        <title>Comparative genomics reveals dynamic genome evolution in host specialist ectomycorrhizal fungi.</title>
        <authorList>
            <person name="Lofgren L.A."/>
            <person name="Nguyen N.H."/>
            <person name="Vilgalys R."/>
            <person name="Ruytinx J."/>
            <person name="Liao H.L."/>
            <person name="Branco S."/>
            <person name="Kuo A."/>
            <person name="LaButti K."/>
            <person name="Lipzen A."/>
            <person name="Andreopoulos W."/>
            <person name="Pangilinan J."/>
            <person name="Riley R."/>
            <person name="Hundley H."/>
            <person name="Na H."/>
            <person name="Barry K."/>
            <person name="Grigoriev I.V."/>
            <person name="Stajich J.E."/>
            <person name="Kennedy P.G."/>
        </authorList>
    </citation>
    <scope>NUCLEOTIDE SEQUENCE</scope>
    <source>
        <strain evidence="2">FC423</strain>
    </source>
</reference>
<evidence type="ECO:0000313" key="2">
    <source>
        <dbReference type="EMBL" id="KAG2090365.1"/>
    </source>
</evidence>
<feature type="compositionally biased region" description="Acidic residues" evidence="1">
    <location>
        <begin position="88"/>
        <end position="103"/>
    </location>
</feature>
<gene>
    <name evidence="2" type="ORF">F5147DRAFT_764422</name>
</gene>
<sequence>MSFFEDIGRNNAQLSHLRTALTQLPHSIPLGNSKYNFEHYAPDPERVELYGSTDGQKDESAPCPFEFQERGPGLVAVVDVLTAADSNSDSEDNWLEESEDPEIERDPIEDAHLDAPRLLDLLSEKPVEGASRTPQIQDSTVPTPPGGPVHLSKTGQKLVFNSCQKPLEGGDRPMKRRWIIFFTGYEFSPCTYVGVADVTLLVAGAIIEEETEPMKVNNDTIIVAAHLPVLRAKPHPARQHFNCLCNLVFPFILTEVLVSLPYLDLDISFEAL</sequence>
<dbReference type="Proteomes" id="UP000823399">
    <property type="component" value="Unassembled WGS sequence"/>
</dbReference>
<evidence type="ECO:0000313" key="3">
    <source>
        <dbReference type="Proteomes" id="UP000823399"/>
    </source>
</evidence>
<feature type="region of interest" description="Disordered" evidence="1">
    <location>
        <begin position="86"/>
        <end position="108"/>
    </location>
</feature>